<dbReference type="CDD" id="cd18808">
    <property type="entry name" value="SF1_C_Upf1"/>
    <property type="match status" value="1"/>
</dbReference>
<keyword evidence="6" id="KW-1185">Reference proteome</keyword>
<dbReference type="InterPro" id="IPR041679">
    <property type="entry name" value="DNA2/NAM7-like_C"/>
</dbReference>
<feature type="domain" description="DNA2/NAM7 helicase helicase" evidence="2">
    <location>
        <begin position="770"/>
        <end position="869"/>
    </location>
</feature>
<dbReference type="GO" id="GO:0004386">
    <property type="term" value="F:helicase activity"/>
    <property type="evidence" value="ECO:0007669"/>
    <property type="project" value="InterPro"/>
</dbReference>
<gene>
    <name evidence="5" type="primary">LOC108935570</name>
</gene>
<dbReference type="PANTHER" id="PTHR10887:SF341">
    <property type="entry name" value="NFX1-TYPE ZINC FINGER-CONTAINING PROTEIN 1"/>
    <property type="match status" value="1"/>
</dbReference>
<evidence type="ECO:0000313" key="6">
    <source>
        <dbReference type="Proteomes" id="UP000694397"/>
    </source>
</evidence>
<dbReference type="GO" id="GO:0031048">
    <property type="term" value="P:regulatory ncRNA-mediated heterochromatin formation"/>
    <property type="evidence" value="ECO:0007669"/>
    <property type="project" value="TreeGrafter"/>
</dbReference>
<dbReference type="InterPro" id="IPR045055">
    <property type="entry name" value="DNA2/NAM7-like"/>
</dbReference>
<dbReference type="Pfam" id="PF13086">
    <property type="entry name" value="AAA_11"/>
    <property type="match status" value="2"/>
</dbReference>
<reference evidence="5" key="3">
    <citation type="submission" date="2025-09" db="UniProtKB">
        <authorList>
            <consortium name="Ensembl"/>
        </authorList>
    </citation>
    <scope>IDENTIFICATION</scope>
</reference>
<evidence type="ECO:0000259" key="3">
    <source>
        <dbReference type="Pfam" id="PF13087"/>
    </source>
</evidence>
<reference evidence="5" key="2">
    <citation type="submission" date="2025-08" db="UniProtKB">
        <authorList>
            <consortium name="Ensembl"/>
        </authorList>
    </citation>
    <scope>IDENTIFICATION</scope>
</reference>
<dbReference type="InterPro" id="IPR027417">
    <property type="entry name" value="P-loop_NTPase"/>
</dbReference>
<dbReference type="GO" id="GO:0031380">
    <property type="term" value="C:nuclear RNA-directed RNA polymerase complex"/>
    <property type="evidence" value="ECO:0007669"/>
    <property type="project" value="TreeGrafter"/>
</dbReference>
<dbReference type="Proteomes" id="UP000694397">
    <property type="component" value="Chromosome 9"/>
</dbReference>
<dbReference type="RefSeq" id="XP_018609828.2">
    <property type="nucleotide sequence ID" value="XM_018754312.2"/>
</dbReference>
<dbReference type="PANTHER" id="PTHR10887">
    <property type="entry name" value="DNA2/NAM7 HELICASE FAMILY"/>
    <property type="match status" value="1"/>
</dbReference>
<name>A0A8C9RPA3_SCLFO</name>
<organism evidence="5 6">
    <name type="scientific">Scleropages formosus</name>
    <name type="common">Asian bonytongue</name>
    <name type="synonym">Osteoglossum formosum</name>
    <dbReference type="NCBI Taxonomy" id="113540"/>
    <lineage>
        <taxon>Eukaryota</taxon>
        <taxon>Metazoa</taxon>
        <taxon>Chordata</taxon>
        <taxon>Craniata</taxon>
        <taxon>Vertebrata</taxon>
        <taxon>Euteleostomi</taxon>
        <taxon>Actinopterygii</taxon>
        <taxon>Neopterygii</taxon>
        <taxon>Teleostei</taxon>
        <taxon>Osteoglossocephala</taxon>
        <taxon>Osteoglossomorpha</taxon>
        <taxon>Osteoglossiformes</taxon>
        <taxon>Osteoglossidae</taxon>
        <taxon>Scleropages</taxon>
    </lineage>
</organism>
<dbReference type="SUPFAM" id="SSF52540">
    <property type="entry name" value="P-loop containing nucleoside triphosphate hydrolases"/>
    <property type="match status" value="1"/>
</dbReference>
<sequence length="2083" mass="234751">MRASQQRGGGSRNKPPRGQSWSQAGRGHGHFWHPPGAPPRSDDGRFPQQSQRDPSTAARGTHYHSRGQRGSHRGWGHGTPDHPQGPPPQLADGGPRQHFQRDLSSAHVKSGSYRGRGYWRPDRPQGAVFESGAGGPRPWYQSGPERHSYLHGATVQSKDGGPRQHFQWGSSAAAGGTDFHSQDKSRFHRGRGPGRHDHPQGRGSTSARRGQWRFRQNTRQSPFQTSSFNLTGGPTGPLSYSKSNSCRSNFRTQQKGHQNIQAQMWPSVRTCSQPNLSYTHSHSKDSENRVRNISRKKQLDITALENILKKEASEIVMILAAPNSGLKELLNKEDHTNALTVITLEVLNKACGTQTCKENLRHLLTTVKDSSFLKRSLPELIMTVDAEYDQGNVEQKCSKLDKIMVFDLNLLRVFPCSTFTDVSLTVVLLENEYENCQSAGRKIPEESRNWLKTLQTTLTQLQKKKLEGILMSDQDSFTKSDHTEDQNFRSLSVYPTHQDVCSDEWVYMETSNTSGKFKDSSSYLDTYFHLLRKGFMKPLRDRITHLLKADENVACEGRVETSLHSHVYFNTSIILPVCTRRGMLYRVRFDTTKLRTVNWESSKNLLSGTLVCLSKDRFETMIWATVAKRDVRELVQGITHLSFTEESRLKLANISPSDTFTMVDSAVDSENYWSILEGLQEMATENLPMQKYIISCEADILTAKYLENNENLYSLKGLMDCHALSRGISGPEQGSIQKMGQETHKGSVSSWHLKNILNLNEWPTKEELSLDYSQLKALQDALTKELAVIQGQPGAGKTYVGLRIIQALVDNAHIWGAGAASPILVVCPNNHVLDALLEGVIQILPDASWLVRVGGQSSSNFLNDLSLDNLKKMPHIRQSLPQHLRSMHWQLCDQRMTVEEELGQMIASLEHSSKGILQENVLAEYIITLHSVGLGNVGSGGLASPQTDKQNSKSVILNWLGLSILTDSDDFGDQIPEETWKTEDECSEEQGDVEDTQEDDTEDVMSVDYSDIWSAEDNEEILSVASSGEQDEEVHLELIGFDDIDPENMYLSGNEDDDYSNGSGIREYDAEVSSNEDRHFFANSMTGATKQILAEDHDPERATAMGIGTAELDRMTEGGHGRENVHTVARQQSAIPQRAVFAYLLEEKEKEEGECGRSDNMEVIREMKRSLEAVVKQELHKVDHMPEVDARQITDLWALPLKERWHLYRLWLSIYQKDVKAAIMDLEIQYEAIAKRIEEVRLMEDERILKQAKVIGMTTAGVARYRKLLQEIRPGVILVEEAQEVPEAHVVTTLTSACQHLILIGDRQQFCPCPPGYEQDKTLLLERSLFERLIQEGFPSVRLENQHRMHPDIAQILTPHIYNKLNNQNSVEEKIKGVTTNIFFLDHKHHEEIMHRGQGHQNLHEVSFMKSLCQYLIYQGYRASQITVLTPCEGQIVCLRKCMPKSTFLGVKVCLVDEFQGRENDIIILSLVRSDMEGQADLWKNSKYIGIALSRAKKAFYCVGNMTAHSALPMWSKILSAASSCRQVGEALILHCENHPAIITAVSKEDDFLKVPLGGCLQPCSSSLSCGHTCSRPCHPNWDHKCGYSCNAEDDTWLTNPPMSHEQDAPYHDLTRPCGKPLPCEHTCAYDRGHSNACCCSQKVIVELQCGHQQSVLCHVWQKREQQPIKCMSRCEARLICSHQCRGKCGAPCVPCTKPCRTKCYHQRCQRSCLVACQPCSRKCGWLCSHYHCTKLCLEPCDRPPCSMPCRKLLRCQHPCIGMCGEPCPGKCRVCDADEVRELFFGSEADPGARFVQLADCRHIFEVRGFDSWIAAPEESGLVGMKACPKCDVPIRQNLRCNRVIKGKLHELEVLKQKATVVLSAQTQDMVKEMESKGIMSSFVPPLLSTLNELDVDIPRGVHINKQITLLLQLSEIRNKIQMTMPGFLPIINYQLDVLTKEIIQANGDRVLEYECQVRRITLLAEAQKLSGKYMYPQCSPAISAATAWEHEKLDAIITDLSVMPLLEKDVKKLETSLNDIARNMKVPLSMKFLEETSKVAMNFSFLKLNHWSKCSNNHIYYNRGADGVTKSEVCNECFKMRV</sequence>
<dbReference type="OrthoDB" id="2423195at2759"/>
<feature type="domain" description="ZNFX1" evidence="4">
    <location>
        <begin position="565"/>
        <end position="665"/>
    </location>
</feature>
<feature type="domain" description="DNA2/NAM7 helicase helicase" evidence="2">
    <location>
        <begin position="1214"/>
        <end position="1312"/>
    </location>
</feature>
<evidence type="ECO:0000256" key="1">
    <source>
        <dbReference type="SAM" id="MobiDB-lite"/>
    </source>
</evidence>
<protein>
    <submittedName>
        <fullName evidence="5">NFX1-type zinc finger-containing protein 1-like</fullName>
    </submittedName>
</protein>
<feature type="compositionally biased region" description="Polar residues" evidence="1">
    <location>
        <begin position="202"/>
        <end position="248"/>
    </location>
</feature>
<dbReference type="Pfam" id="PF25396">
    <property type="entry name" value="ZNFX1"/>
    <property type="match status" value="1"/>
</dbReference>
<feature type="compositionally biased region" description="Acidic residues" evidence="1">
    <location>
        <begin position="985"/>
        <end position="1003"/>
    </location>
</feature>
<evidence type="ECO:0000313" key="5">
    <source>
        <dbReference type="Ensembl" id="ENSSFOP00015019116.2"/>
    </source>
</evidence>
<dbReference type="KEGG" id="sfm:108935570"/>
<feature type="domain" description="DNA2/NAM7 helicase-like C-terminal" evidence="3">
    <location>
        <begin position="1325"/>
        <end position="1506"/>
    </location>
</feature>
<proteinExistence type="predicted"/>
<dbReference type="InterPro" id="IPR057373">
    <property type="entry name" value="ZNFX1"/>
</dbReference>
<evidence type="ECO:0000259" key="4">
    <source>
        <dbReference type="Pfam" id="PF25396"/>
    </source>
</evidence>
<dbReference type="Ensembl" id="ENSSFOT00015019336.2">
    <property type="protein sequence ID" value="ENSSFOP00015019116.2"/>
    <property type="gene ID" value="ENSSFOG00015012302.2"/>
</dbReference>
<evidence type="ECO:0000259" key="2">
    <source>
        <dbReference type="Pfam" id="PF13086"/>
    </source>
</evidence>
<reference evidence="5 6" key="1">
    <citation type="submission" date="2019-04" db="EMBL/GenBank/DDBJ databases">
        <authorList>
            <consortium name="Wellcome Sanger Institute Data Sharing"/>
        </authorList>
    </citation>
    <scope>NUCLEOTIDE SEQUENCE [LARGE SCALE GENOMIC DNA]</scope>
</reference>
<dbReference type="InterPro" id="IPR047187">
    <property type="entry name" value="SF1_C_Upf1"/>
</dbReference>
<dbReference type="GeneTree" id="ENSGT00940000155154"/>
<feature type="compositionally biased region" description="Basic residues" evidence="1">
    <location>
        <begin position="61"/>
        <end position="75"/>
    </location>
</feature>
<dbReference type="Gene3D" id="3.40.50.300">
    <property type="entry name" value="P-loop containing nucleotide triphosphate hydrolases"/>
    <property type="match status" value="3"/>
</dbReference>
<dbReference type="InterPro" id="IPR041677">
    <property type="entry name" value="DNA2/NAM7_AAA_11"/>
</dbReference>
<feature type="region of interest" description="Disordered" evidence="1">
    <location>
        <begin position="1"/>
        <end position="248"/>
    </location>
</feature>
<accession>A0A8C9RPA3</accession>
<dbReference type="Pfam" id="PF13087">
    <property type="entry name" value="AAA_12"/>
    <property type="match status" value="1"/>
</dbReference>
<dbReference type="GeneID" id="108935570"/>
<feature type="region of interest" description="Disordered" evidence="1">
    <location>
        <begin position="981"/>
        <end position="1003"/>
    </location>
</feature>